<evidence type="ECO:0000256" key="7">
    <source>
        <dbReference type="ARBA" id="ARBA00022840"/>
    </source>
</evidence>
<feature type="domain" description="PAS" evidence="12">
    <location>
        <begin position="83"/>
        <end position="127"/>
    </location>
</feature>
<dbReference type="Gene3D" id="3.30.565.10">
    <property type="entry name" value="Histidine kinase-like ATPase, C-terminal domain"/>
    <property type="match status" value="1"/>
</dbReference>
<reference evidence="13 14" key="1">
    <citation type="submission" date="2018-11" db="EMBL/GenBank/DDBJ databases">
        <title>Genomic Encyclopedia of Type Strains, Phase IV (KMG-IV): sequencing the most valuable type-strain genomes for metagenomic binning, comparative biology and taxonomic classification.</title>
        <authorList>
            <person name="Goeker M."/>
        </authorList>
    </citation>
    <scope>NUCLEOTIDE SEQUENCE [LARGE SCALE GENOMIC DNA]</scope>
    <source>
        <strain evidence="13 14">DSM 100316</strain>
    </source>
</reference>
<evidence type="ECO:0000256" key="10">
    <source>
        <dbReference type="SAM" id="MobiDB-lite"/>
    </source>
</evidence>
<dbReference type="InterPro" id="IPR005467">
    <property type="entry name" value="His_kinase_dom"/>
</dbReference>
<dbReference type="InterPro" id="IPR004358">
    <property type="entry name" value="Sig_transdc_His_kin-like_C"/>
</dbReference>
<name>A0A3N2DND2_9GAMM</name>
<keyword evidence="9" id="KW-0175">Coiled coil</keyword>
<proteinExistence type="predicted"/>
<keyword evidence="5" id="KW-0547">Nucleotide-binding</keyword>
<dbReference type="CDD" id="cd00082">
    <property type="entry name" value="HisKA"/>
    <property type="match status" value="1"/>
</dbReference>
<dbReference type="Proteomes" id="UP000275394">
    <property type="component" value="Unassembled WGS sequence"/>
</dbReference>
<sequence>MPSLLSLLIALVPCLICFYLYRLYRHSQQQVDQLQQALSKQQSQQHGLERSIEHKQNKLNNANARLFEAVARHEINQELIDEAQEYLHSILNAMPSILIGITADGMITHWNRYAERATGISAANALGTPLATTYAQLPISQQRLTEIISKGRSKRFEHLQIGVGSLTEYHDMAVYPLHAHQPLSEQPLPEHQSSEHQSSEQLSSEHQSSEHQSSEQQPSKHRQQQTAASGAVIRIDDVTARVNLENNVMQHEKLTSLGELAAGLAHELNNPLGVVLQSLQTIDRRLQSDRANNCQLAQEAGIELEKLNRYLEQQEIPLFLDNIKQAGNRASQIIHNMLEFSHANNLQHRDEDIIELIESSLSMTSMTMQPNNQLHFKDIIIRRHYPDTLPRVCCGSAEIQQVLLNLFKNTCQALGDDTRDQPPAPAIDIALRHSDEYMIISIKDNGPGILAEAKRHIFNPFFTTKAVGHGTGLGLSLSYFIISKRHGGTINVESEAGQGCEFIIQLPLQANHDAE</sequence>
<dbReference type="AlphaFoldDB" id="A0A3N2DND2"/>
<dbReference type="EMBL" id="RKHR01000004">
    <property type="protein sequence ID" value="ROS01316.1"/>
    <property type="molecule type" value="Genomic_DNA"/>
</dbReference>
<dbReference type="RefSeq" id="WP_123712124.1">
    <property type="nucleotide sequence ID" value="NZ_RKHR01000004.1"/>
</dbReference>
<evidence type="ECO:0000256" key="4">
    <source>
        <dbReference type="ARBA" id="ARBA00022679"/>
    </source>
</evidence>
<keyword evidence="3" id="KW-0597">Phosphoprotein</keyword>
<evidence type="ECO:0000256" key="5">
    <source>
        <dbReference type="ARBA" id="ARBA00022741"/>
    </source>
</evidence>
<dbReference type="InterPro" id="IPR035965">
    <property type="entry name" value="PAS-like_dom_sf"/>
</dbReference>
<dbReference type="InterPro" id="IPR036890">
    <property type="entry name" value="HATPase_C_sf"/>
</dbReference>
<dbReference type="PROSITE" id="PS50109">
    <property type="entry name" value="HIS_KIN"/>
    <property type="match status" value="1"/>
</dbReference>
<evidence type="ECO:0000313" key="14">
    <source>
        <dbReference type="Proteomes" id="UP000275394"/>
    </source>
</evidence>
<keyword evidence="8" id="KW-0902">Two-component regulatory system</keyword>
<dbReference type="InterPro" id="IPR036097">
    <property type="entry name" value="HisK_dim/P_sf"/>
</dbReference>
<feature type="coiled-coil region" evidence="9">
    <location>
        <begin position="24"/>
        <end position="72"/>
    </location>
</feature>
<dbReference type="SUPFAM" id="SSF47384">
    <property type="entry name" value="Homodimeric domain of signal transducing histidine kinase"/>
    <property type="match status" value="1"/>
</dbReference>
<evidence type="ECO:0000256" key="9">
    <source>
        <dbReference type="SAM" id="Coils"/>
    </source>
</evidence>
<dbReference type="SUPFAM" id="SSF55874">
    <property type="entry name" value="ATPase domain of HSP90 chaperone/DNA topoisomerase II/histidine kinase"/>
    <property type="match status" value="1"/>
</dbReference>
<dbReference type="Pfam" id="PF00989">
    <property type="entry name" value="PAS"/>
    <property type="match status" value="1"/>
</dbReference>
<dbReference type="GO" id="GO:0005524">
    <property type="term" value="F:ATP binding"/>
    <property type="evidence" value="ECO:0007669"/>
    <property type="project" value="UniProtKB-KW"/>
</dbReference>
<gene>
    <name evidence="13" type="ORF">EDC56_1751</name>
</gene>
<evidence type="ECO:0000256" key="2">
    <source>
        <dbReference type="ARBA" id="ARBA00012438"/>
    </source>
</evidence>
<dbReference type="SUPFAM" id="SSF55785">
    <property type="entry name" value="PYP-like sensor domain (PAS domain)"/>
    <property type="match status" value="1"/>
</dbReference>
<dbReference type="SMART" id="SM00387">
    <property type="entry name" value="HATPase_c"/>
    <property type="match status" value="1"/>
</dbReference>
<dbReference type="EC" id="2.7.13.3" evidence="2"/>
<dbReference type="SMART" id="SM00388">
    <property type="entry name" value="HisKA"/>
    <property type="match status" value="1"/>
</dbReference>
<protein>
    <recommendedName>
        <fullName evidence="2">histidine kinase</fullName>
        <ecNumber evidence="2">2.7.13.3</ecNumber>
    </recommendedName>
</protein>
<dbReference type="PANTHER" id="PTHR43065:SF42">
    <property type="entry name" value="TWO-COMPONENT SENSOR PPRA"/>
    <property type="match status" value="1"/>
</dbReference>
<evidence type="ECO:0000256" key="6">
    <source>
        <dbReference type="ARBA" id="ARBA00022777"/>
    </source>
</evidence>
<dbReference type="Pfam" id="PF00512">
    <property type="entry name" value="HisKA"/>
    <property type="match status" value="1"/>
</dbReference>
<dbReference type="GO" id="GO:0006355">
    <property type="term" value="P:regulation of DNA-templated transcription"/>
    <property type="evidence" value="ECO:0007669"/>
    <property type="project" value="InterPro"/>
</dbReference>
<feature type="region of interest" description="Disordered" evidence="10">
    <location>
        <begin position="184"/>
        <end position="230"/>
    </location>
</feature>
<keyword evidence="7" id="KW-0067">ATP-binding</keyword>
<dbReference type="Gene3D" id="3.30.450.20">
    <property type="entry name" value="PAS domain"/>
    <property type="match status" value="1"/>
</dbReference>
<evidence type="ECO:0000259" key="11">
    <source>
        <dbReference type="PROSITE" id="PS50109"/>
    </source>
</evidence>
<evidence type="ECO:0000256" key="3">
    <source>
        <dbReference type="ARBA" id="ARBA00022553"/>
    </source>
</evidence>
<keyword evidence="14" id="KW-1185">Reference proteome</keyword>
<organism evidence="13 14">
    <name type="scientific">Sinobacterium caligoides</name>
    <dbReference type="NCBI Taxonomy" id="933926"/>
    <lineage>
        <taxon>Bacteria</taxon>
        <taxon>Pseudomonadati</taxon>
        <taxon>Pseudomonadota</taxon>
        <taxon>Gammaproteobacteria</taxon>
        <taxon>Cellvibrionales</taxon>
        <taxon>Spongiibacteraceae</taxon>
        <taxon>Sinobacterium</taxon>
    </lineage>
</organism>
<evidence type="ECO:0000256" key="8">
    <source>
        <dbReference type="ARBA" id="ARBA00023012"/>
    </source>
</evidence>
<keyword evidence="4" id="KW-0808">Transferase</keyword>
<dbReference type="InterPro" id="IPR003594">
    <property type="entry name" value="HATPase_dom"/>
</dbReference>
<comment type="caution">
    <text evidence="13">The sequence shown here is derived from an EMBL/GenBank/DDBJ whole genome shotgun (WGS) entry which is preliminary data.</text>
</comment>
<dbReference type="PRINTS" id="PR00344">
    <property type="entry name" value="BCTRLSENSOR"/>
</dbReference>
<dbReference type="PROSITE" id="PS50112">
    <property type="entry name" value="PAS"/>
    <property type="match status" value="1"/>
</dbReference>
<dbReference type="Pfam" id="PF02518">
    <property type="entry name" value="HATPase_c"/>
    <property type="match status" value="1"/>
</dbReference>
<dbReference type="PANTHER" id="PTHR43065">
    <property type="entry name" value="SENSOR HISTIDINE KINASE"/>
    <property type="match status" value="1"/>
</dbReference>
<accession>A0A3N2DND2</accession>
<dbReference type="SMART" id="SM00091">
    <property type="entry name" value="PAS"/>
    <property type="match status" value="1"/>
</dbReference>
<dbReference type="InterPro" id="IPR003661">
    <property type="entry name" value="HisK_dim/P_dom"/>
</dbReference>
<evidence type="ECO:0000259" key="12">
    <source>
        <dbReference type="PROSITE" id="PS50112"/>
    </source>
</evidence>
<dbReference type="GO" id="GO:0000155">
    <property type="term" value="F:phosphorelay sensor kinase activity"/>
    <property type="evidence" value="ECO:0007669"/>
    <property type="project" value="InterPro"/>
</dbReference>
<feature type="domain" description="Histidine kinase" evidence="11">
    <location>
        <begin position="263"/>
        <end position="510"/>
    </location>
</feature>
<dbReference type="Gene3D" id="1.10.287.130">
    <property type="match status" value="1"/>
</dbReference>
<evidence type="ECO:0000256" key="1">
    <source>
        <dbReference type="ARBA" id="ARBA00000085"/>
    </source>
</evidence>
<dbReference type="InterPro" id="IPR013767">
    <property type="entry name" value="PAS_fold"/>
</dbReference>
<dbReference type="OrthoDB" id="1931120at2"/>
<evidence type="ECO:0000313" key="13">
    <source>
        <dbReference type="EMBL" id="ROS01316.1"/>
    </source>
</evidence>
<keyword evidence="6" id="KW-0418">Kinase</keyword>
<dbReference type="InterPro" id="IPR000014">
    <property type="entry name" value="PAS"/>
</dbReference>
<comment type="catalytic activity">
    <reaction evidence="1">
        <text>ATP + protein L-histidine = ADP + protein N-phospho-L-histidine.</text>
        <dbReference type="EC" id="2.7.13.3"/>
    </reaction>
</comment>